<organism evidence="3 4">
    <name type="scientific">Grimontia celer</name>
    <dbReference type="NCBI Taxonomy" id="1796497"/>
    <lineage>
        <taxon>Bacteria</taxon>
        <taxon>Pseudomonadati</taxon>
        <taxon>Pseudomonadota</taxon>
        <taxon>Gammaproteobacteria</taxon>
        <taxon>Vibrionales</taxon>
        <taxon>Vibrionaceae</taxon>
        <taxon>Grimontia</taxon>
    </lineage>
</organism>
<keyword evidence="4" id="KW-1185">Reference proteome</keyword>
<evidence type="ECO:0000256" key="2">
    <source>
        <dbReference type="SAM" id="MobiDB-lite"/>
    </source>
</evidence>
<sequence>MAKASTVLKKHLSLISEMEKAGQPNNVKNPVVKTRTAAAAKKAKVESRIKELEEQRAAFNKKMDEAITQEKKQLIEIERFEKMVAEPEQPKTEEKPNPKPKPRTPRTPKVNTEAVIKATTKRKVSPTTPKRRPTKK</sequence>
<dbReference type="EMBL" id="FIZX01000002">
    <property type="protein sequence ID" value="CZF81744.1"/>
    <property type="molecule type" value="Genomic_DNA"/>
</dbReference>
<gene>
    <name evidence="3" type="ORF">GCE9029_02802</name>
</gene>
<dbReference type="AlphaFoldDB" id="A0A128F5S9"/>
<reference evidence="4" key="1">
    <citation type="submission" date="2016-02" db="EMBL/GenBank/DDBJ databases">
        <authorList>
            <person name="Rodrigo-Torres Lidia"/>
            <person name="Arahal R.David."/>
        </authorList>
    </citation>
    <scope>NUCLEOTIDE SEQUENCE [LARGE SCALE GENOMIC DNA]</scope>
    <source>
        <strain evidence="4">CECT 9029</strain>
    </source>
</reference>
<accession>A0A128F5S9</accession>
<feature type="compositionally biased region" description="Basic residues" evidence="2">
    <location>
        <begin position="119"/>
        <end position="136"/>
    </location>
</feature>
<dbReference type="STRING" id="1796497.GCE9029_02802"/>
<keyword evidence="1" id="KW-0175">Coiled coil</keyword>
<evidence type="ECO:0000256" key="1">
    <source>
        <dbReference type="SAM" id="Coils"/>
    </source>
</evidence>
<dbReference type="RefSeq" id="WP_062663906.1">
    <property type="nucleotide sequence ID" value="NZ_FIZX01000002.1"/>
</dbReference>
<feature type="coiled-coil region" evidence="1">
    <location>
        <begin position="35"/>
        <end position="69"/>
    </location>
</feature>
<dbReference type="OrthoDB" id="5918925at2"/>
<proteinExistence type="predicted"/>
<dbReference type="Proteomes" id="UP000071641">
    <property type="component" value="Unassembled WGS sequence"/>
</dbReference>
<protein>
    <submittedName>
        <fullName evidence="3">Uncharacterized protein</fullName>
    </submittedName>
</protein>
<evidence type="ECO:0000313" key="4">
    <source>
        <dbReference type="Proteomes" id="UP000071641"/>
    </source>
</evidence>
<feature type="region of interest" description="Disordered" evidence="2">
    <location>
        <begin position="81"/>
        <end position="136"/>
    </location>
</feature>
<name>A0A128F5S9_9GAMM</name>
<evidence type="ECO:0000313" key="3">
    <source>
        <dbReference type="EMBL" id="CZF81744.1"/>
    </source>
</evidence>
<feature type="compositionally biased region" description="Basic and acidic residues" evidence="2">
    <location>
        <begin position="81"/>
        <end position="97"/>
    </location>
</feature>